<feature type="compositionally biased region" description="Low complexity" evidence="1">
    <location>
        <begin position="154"/>
        <end position="169"/>
    </location>
</feature>
<keyword evidence="2" id="KW-0472">Membrane</keyword>
<feature type="transmembrane region" description="Helical" evidence="2">
    <location>
        <begin position="41"/>
        <end position="62"/>
    </location>
</feature>
<protein>
    <submittedName>
        <fullName evidence="3">Uncharacterized protein</fullName>
    </submittedName>
</protein>
<sequence length="269" mass="29314">MCSMECMLSFCSNFAHLMIWSNFMIEYVISFQSSMNLQLALYMYPCYFAFCIVVALSFHLFSATTTPTMTLMATFTPESDNLGLIIGVVIAAVVVGGGAIGFSVYWFGIRTSDQESVKRSNNEVGISTANKEKSDKLLYESTGNNFDPPGGADNNTVTASTNETTNSAAPVYGVVNKSTKKKSDNTDGNGVNSKLQSEPDQVEYAAVNKPKSDPQPAPRSSKPPGNNTEPEKMELQYADIDHSNRGRSNEIRQPADEPTEYATVQSVIV</sequence>
<accession>A0A9Q1BXL2</accession>
<feature type="transmembrane region" description="Helical" evidence="2">
    <location>
        <begin position="6"/>
        <end position="29"/>
    </location>
</feature>
<keyword evidence="2" id="KW-1133">Transmembrane helix</keyword>
<dbReference type="EMBL" id="JAIZAY010000010">
    <property type="protein sequence ID" value="KAJ8034712.1"/>
    <property type="molecule type" value="Genomic_DNA"/>
</dbReference>
<keyword evidence="4" id="KW-1185">Reference proteome</keyword>
<organism evidence="3 4">
    <name type="scientific">Holothuria leucospilota</name>
    <name type="common">Black long sea cucumber</name>
    <name type="synonym">Mertensiothuria leucospilota</name>
    <dbReference type="NCBI Taxonomy" id="206669"/>
    <lineage>
        <taxon>Eukaryota</taxon>
        <taxon>Metazoa</taxon>
        <taxon>Echinodermata</taxon>
        <taxon>Eleutherozoa</taxon>
        <taxon>Echinozoa</taxon>
        <taxon>Holothuroidea</taxon>
        <taxon>Aspidochirotacea</taxon>
        <taxon>Aspidochirotida</taxon>
        <taxon>Holothuriidae</taxon>
        <taxon>Holothuria</taxon>
    </lineage>
</organism>
<evidence type="ECO:0000256" key="1">
    <source>
        <dbReference type="SAM" id="MobiDB-lite"/>
    </source>
</evidence>
<evidence type="ECO:0000313" key="3">
    <source>
        <dbReference type="EMBL" id="KAJ8034712.1"/>
    </source>
</evidence>
<gene>
    <name evidence="3" type="ORF">HOLleu_21669</name>
</gene>
<feature type="compositionally biased region" description="Polar residues" evidence="1">
    <location>
        <begin position="186"/>
        <end position="199"/>
    </location>
</feature>
<comment type="caution">
    <text evidence="3">The sequence shown here is derived from an EMBL/GenBank/DDBJ whole genome shotgun (WGS) entry which is preliminary data.</text>
</comment>
<name>A0A9Q1BXL2_HOLLE</name>
<feature type="region of interest" description="Disordered" evidence="1">
    <location>
        <begin position="139"/>
        <end position="269"/>
    </location>
</feature>
<evidence type="ECO:0000313" key="4">
    <source>
        <dbReference type="Proteomes" id="UP001152320"/>
    </source>
</evidence>
<feature type="compositionally biased region" description="Basic and acidic residues" evidence="1">
    <location>
        <begin position="229"/>
        <end position="255"/>
    </location>
</feature>
<keyword evidence="2" id="KW-0812">Transmembrane</keyword>
<evidence type="ECO:0000256" key="2">
    <source>
        <dbReference type="SAM" id="Phobius"/>
    </source>
</evidence>
<proteinExistence type="predicted"/>
<dbReference type="Proteomes" id="UP001152320">
    <property type="component" value="Chromosome 10"/>
</dbReference>
<dbReference type="AlphaFoldDB" id="A0A9Q1BXL2"/>
<feature type="transmembrane region" description="Helical" evidence="2">
    <location>
        <begin position="82"/>
        <end position="109"/>
    </location>
</feature>
<reference evidence="3" key="1">
    <citation type="submission" date="2021-10" db="EMBL/GenBank/DDBJ databases">
        <title>Tropical sea cucumber genome reveals ecological adaptation and Cuvierian tubules defense mechanism.</title>
        <authorList>
            <person name="Chen T."/>
        </authorList>
    </citation>
    <scope>NUCLEOTIDE SEQUENCE</scope>
    <source>
        <strain evidence="3">Nanhai2018</strain>
        <tissue evidence="3">Muscle</tissue>
    </source>
</reference>